<organism evidence="2 3">
    <name type="scientific">Bionectria ochroleuca</name>
    <name type="common">Gliocladium roseum</name>
    <dbReference type="NCBI Taxonomy" id="29856"/>
    <lineage>
        <taxon>Eukaryota</taxon>
        <taxon>Fungi</taxon>
        <taxon>Dikarya</taxon>
        <taxon>Ascomycota</taxon>
        <taxon>Pezizomycotina</taxon>
        <taxon>Sordariomycetes</taxon>
        <taxon>Hypocreomycetidae</taxon>
        <taxon>Hypocreales</taxon>
        <taxon>Bionectriaceae</taxon>
        <taxon>Clonostachys</taxon>
    </lineage>
</organism>
<evidence type="ECO:0000313" key="3">
    <source>
        <dbReference type="Proteomes" id="UP000766486"/>
    </source>
</evidence>
<feature type="compositionally biased region" description="Polar residues" evidence="1">
    <location>
        <begin position="1"/>
        <end position="11"/>
    </location>
</feature>
<sequence>MSRCRNAQMQPGSRLERPDDGYVERESLKHAQKQRGGSMDQDIDKQRILREKQPGSCPERPNDKYAESIEVADLEATLNSMNDNIDRIMGAGLEAAWQISARSAEYFCTTQRACLEAV</sequence>
<protein>
    <submittedName>
        <fullName evidence="2">Uncharacterized protein</fullName>
    </submittedName>
</protein>
<reference evidence="2 3" key="1">
    <citation type="submission" date="2019-06" db="EMBL/GenBank/DDBJ databases">
        <authorList>
            <person name="Broberg M."/>
        </authorList>
    </citation>
    <scope>NUCLEOTIDE SEQUENCE [LARGE SCALE GENOMIC DNA]</scope>
</reference>
<evidence type="ECO:0000256" key="1">
    <source>
        <dbReference type="SAM" id="MobiDB-lite"/>
    </source>
</evidence>
<feature type="compositionally biased region" description="Basic and acidic residues" evidence="1">
    <location>
        <begin position="42"/>
        <end position="53"/>
    </location>
</feature>
<accession>A0ABY6UL08</accession>
<dbReference type="EMBL" id="CABFNS010000837">
    <property type="protein sequence ID" value="VUC31956.1"/>
    <property type="molecule type" value="Genomic_DNA"/>
</dbReference>
<gene>
    <name evidence="2" type="ORF">CLO192961_LOCUS315810</name>
</gene>
<feature type="compositionally biased region" description="Basic and acidic residues" evidence="1">
    <location>
        <begin position="14"/>
        <end position="29"/>
    </location>
</feature>
<keyword evidence="3" id="KW-1185">Reference proteome</keyword>
<evidence type="ECO:0000313" key="2">
    <source>
        <dbReference type="EMBL" id="VUC31956.1"/>
    </source>
</evidence>
<dbReference type="Proteomes" id="UP000766486">
    <property type="component" value="Unassembled WGS sequence"/>
</dbReference>
<proteinExistence type="predicted"/>
<feature type="region of interest" description="Disordered" evidence="1">
    <location>
        <begin position="1"/>
        <end position="63"/>
    </location>
</feature>
<name>A0ABY6UL08_BIOOC</name>
<comment type="caution">
    <text evidence="2">The sequence shown here is derived from an EMBL/GenBank/DDBJ whole genome shotgun (WGS) entry which is preliminary data.</text>
</comment>